<keyword evidence="2" id="KW-1003">Cell membrane</keyword>
<evidence type="ECO:0000256" key="6">
    <source>
        <dbReference type="ARBA" id="ARBA00023315"/>
    </source>
</evidence>
<dbReference type="PANTHER" id="PTHR30606">
    <property type="entry name" value="LIPID A BIOSYNTHESIS LAUROYL ACYLTRANSFERASE"/>
    <property type="match status" value="1"/>
</dbReference>
<dbReference type="InterPro" id="IPR004960">
    <property type="entry name" value="LipA_acyltrans"/>
</dbReference>
<gene>
    <name evidence="7" type="ORF">BOW53_04630</name>
</gene>
<organism evidence="7 8">
    <name type="scientific">Solemya pervernicosa gill symbiont</name>
    <dbReference type="NCBI Taxonomy" id="642797"/>
    <lineage>
        <taxon>Bacteria</taxon>
        <taxon>Pseudomonadati</taxon>
        <taxon>Pseudomonadota</taxon>
        <taxon>Gammaproteobacteria</taxon>
        <taxon>sulfur-oxidizing symbionts</taxon>
    </lineage>
</organism>
<dbReference type="EMBL" id="MPRL01000012">
    <property type="protein sequence ID" value="OOZ41268.1"/>
    <property type="molecule type" value="Genomic_DNA"/>
</dbReference>
<dbReference type="GO" id="GO:0016746">
    <property type="term" value="F:acyltransferase activity"/>
    <property type="evidence" value="ECO:0007669"/>
    <property type="project" value="UniProtKB-KW"/>
</dbReference>
<evidence type="ECO:0000256" key="5">
    <source>
        <dbReference type="ARBA" id="ARBA00023136"/>
    </source>
</evidence>
<dbReference type="OrthoDB" id="9803456at2"/>
<reference evidence="7 8" key="1">
    <citation type="submission" date="2016-11" db="EMBL/GenBank/DDBJ databases">
        <title>Mixed transmission modes and dynamic genome evolution in an obligate animal-bacterial symbiosis.</title>
        <authorList>
            <person name="Russell S.L."/>
            <person name="Corbett-Detig R.B."/>
            <person name="Cavanaugh C.M."/>
        </authorList>
    </citation>
    <scope>NUCLEOTIDE SEQUENCE [LARGE SCALE GENOMIC DNA]</scope>
    <source>
        <strain evidence="7">Sveles-Q1</strain>
    </source>
</reference>
<comment type="subcellular location">
    <subcellularLocation>
        <location evidence="1">Cell inner membrane</location>
    </subcellularLocation>
</comment>
<keyword evidence="5" id="KW-0472">Membrane</keyword>
<evidence type="ECO:0008006" key="9">
    <source>
        <dbReference type="Google" id="ProtNLM"/>
    </source>
</evidence>
<evidence type="ECO:0000256" key="2">
    <source>
        <dbReference type="ARBA" id="ARBA00022475"/>
    </source>
</evidence>
<evidence type="ECO:0000313" key="7">
    <source>
        <dbReference type="EMBL" id="OOZ41268.1"/>
    </source>
</evidence>
<accession>A0A1T2L832</accession>
<dbReference type="AlphaFoldDB" id="A0A1T2L832"/>
<protein>
    <recommendedName>
        <fullName evidence="9">Lipid A biosynthesis acyltransferase</fullName>
    </recommendedName>
</protein>
<evidence type="ECO:0000313" key="8">
    <source>
        <dbReference type="Proteomes" id="UP000191110"/>
    </source>
</evidence>
<keyword evidence="6" id="KW-0012">Acyltransferase</keyword>
<dbReference type="Proteomes" id="UP000191110">
    <property type="component" value="Unassembled WGS sequence"/>
</dbReference>
<evidence type="ECO:0000256" key="4">
    <source>
        <dbReference type="ARBA" id="ARBA00022679"/>
    </source>
</evidence>
<dbReference type="Pfam" id="PF03279">
    <property type="entry name" value="Lip_A_acyltrans"/>
    <property type="match status" value="1"/>
</dbReference>
<proteinExistence type="predicted"/>
<dbReference type="PIRSF" id="PIRSF026649">
    <property type="entry name" value="MsbB"/>
    <property type="match status" value="1"/>
</dbReference>
<keyword evidence="4" id="KW-0808">Transferase</keyword>
<name>A0A1T2L832_9GAMM</name>
<dbReference type="CDD" id="cd07984">
    <property type="entry name" value="LPLAT_LABLAT-like"/>
    <property type="match status" value="1"/>
</dbReference>
<comment type="caution">
    <text evidence="7">The sequence shown here is derived from an EMBL/GenBank/DDBJ whole genome shotgun (WGS) entry which is preliminary data.</text>
</comment>
<evidence type="ECO:0000256" key="1">
    <source>
        <dbReference type="ARBA" id="ARBA00004533"/>
    </source>
</evidence>
<keyword evidence="8" id="KW-1185">Reference proteome</keyword>
<sequence length="296" mass="32833">MRSLLATLFFRLISLLPLRLNYALGGFIGWWMAVIPNNLRHITRINIALCYPDMPSSEQAALVRASLKSTARTAIEAGPMWLWSSERALKTLVEVEGESILNAAVERGKGIILALPHLGCWEMVGLYGADRMPMTSLYRPLRLDGLDQLVRSGRERNGATLVPTDASGIRSLYQALKRGELIAILPDQEPADGGSGTFAPFFDIETNTTTLLSRLAAKSEATVLFSFAERLPKGGGYRLHFLDAPRGIAERDQRLAATAINQGVETCIARAPTQYQWAYKRFRSRPKGEPKLYKKN</sequence>
<keyword evidence="3" id="KW-0997">Cell inner membrane</keyword>
<dbReference type="GO" id="GO:0005886">
    <property type="term" value="C:plasma membrane"/>
    <property type="evidence" value="ECO:0007669"/>
    <property type="project" value="UniProtKB-SubCell"/>
</dbReference>
<dbReference type="PANTHER" id="PTHR30606:SF10">
    <property type="entry name" value="PHOSPHATIDYLINOSITOL MANNOSIDE ACYLTRANSFERASE"/>
    <property type="match status" value="1"/>
</dbReference>
<dbReference type="GO" id="GO:0009247">
    <property type="term" value="P:glycolipid biosynthetic process"/>
    <property type="evidence" value="ECO:0007669"/>
    <property type="project" value="UniProtKB-ARBA"/>
</dbReference>
<dbReference type="RefSeq" id="WP_078482916.1">
    <property type="nucleotide sequence ID" value="NZ_MPRL01000012.1"/>
</dbReference>
<evidence type="ECO:0000256" key="3">
    <source>
        <dbReference type="ARBA" id="ARBA00022519"/>
    </source>
</evidence>